<protein>
    <submittedName>
        <fullName evidence="2">Uncharacterized protein</fullName>
    </submittedName>
</protein>
<dbReference type="RefSeq" id="WP_054876733.1">
    <property type="nucleotide sequence ID" value="NZ_LKET01000056.1"/>
</dbReference>
<dbReference type="EMBL" id="LKET01000056">
    <property type="protein sequence ID" value="KPU42708.1"/>
    <property type="molecule type" value="Genomic_DNA"/>
</dbReference>
<evidence type="ECO:0000313" key="2">
    <source>
        <dbReference type="EMBL" id="KPU42708.1"/>
    </source>
</evidence>
<comment type="caution">
    <text evidence="2">The sequence shown here is derived from an EMBL/GenBank/DDBJ whole genome shotgun (WGS) entry which is preliminary data.</text>
</comment>
<proteinExistence type="predicted"/>
<feature type="compositionally biased region" description="Basic and acidic residues" evidence="1">
    <location>
        <begin position="370"/>
        <end position="379"/>
    </location>
</feature>
<dbReference type="Pfam" id="PF13289">
    <property type="entry name" value="SIR2_2"/>
    <property type="match status" value="1"/>
</dbReference>
<dbReference type="AlphaFoldDB" id="A0A0P8W2H8"/>
<feature type="region of interest" description="Disordered" evidence="1">
    <location>
        <begin position="359"/>
        <end position="379"/>
    </location>
</feature>
<dbReference type="STRING" id="36849.OXPF_37620"/>
<keyword evidence="3" id="KW-1185">Reference proteome</keyword>
<sequence>MNNRPLFLFGNGLSMAVSSDFSLKNITTKFIEELEGDEKEFLLVICGGSDNISFDDFEKNFTAIEAAYSSLKRYRGFIESEVGQKMLMKFNLSNPNLDAHEIIIESIYRKYIARILELVHGNVRLKKIEERLNEFTQFFISCLNECQKGYVFTLNYDLLAETILLEWLGTKCFTDFCFPAGTSKKDSLSRYYFNPARNEDYYDEDQRRIELHHLHGSLSLFYDIDKNRAFKYKSEDIGIEEIYKQIYNENLPLVPAIITGGGKSEKIVEYPFDFYYRALKDLCDFGQPSKLFIVGYSFRDEHINDLIIRWAKNVEDYSDGLLIIDFKTKKSDKEEFKKFVRKALKKKSAIPDECFEFGGANSIRDVPGTKPREKNSKTI</sequence>
<evidence type="ECO:0000256" key="1">
    <source>
        <dbReference type="SAM" id="MobiDB-lite"/>
    </source>
</evidence>
<name>A0A0P8W2H8_9CLOT</name>
<organism evidence="2 3">
    <name type="scientific">Oxobacter pfennigii</name>
    <dbReference type="NCBI Taxonomy" id="36849"/>
    <lineage>
        <taxon>Bacteria</taxon>
        <taxon>Bacillati</taxon>
        <taxon>Bacillota</taxon>
        <taxon>Clostridia</taxon>
        <taxon>Eubacteriales</taxon>
        <taxon>Clostridiaceae</taxon>
        <taxon>Oxobacter</taxon>
    </lineage>
</organism>
<accession>A0A0P8W2H8</accession>
<gene>
    <name evidence="2" type="ORF">OXPF_37620</name>
</gene>
<dbReference type="Proteomes" id="UP000050326">
    <property type="component" value="Unassembled WGS sequence"/>
</dbReference>
<evidence type="ECO:0000313" key="3">
    <source>
        <dbReference type="Proteomes" id="UP000050326"/>
    </source>
</evidence>
<dbReference type="OrthoDB" id="9808492at2"/>
<reference evidence="2 3" key="1">
    <citation type="submission" date="2015-09" db="EMBL/GenBank/DDBJ databases">
        <title>Genome sequence of Oxobacter pfennigii DSM 3222.</title>
        <authorList>
            <person name="Poehlein A."/>
            <person name="Bengelsdorf F.R."/>
            <person name="Schiel-Bengelsdorf B."/>
            <person name="Duerre P."/>
            <person name="Daniel R."/>
        </authorList>
    </citation>
    <scope>NUCLEOTIDE SEQUENCE [LARGE SCALE GENOMIC DNA]</scope>
    <source>
        <strain evidence="2 3">DSM 3222</strain>
    </source>
</reference>